<dbReference type="Pfam" id="PF07689">
    <property type="entry name" value="KaiB"/>
    <property type="match status" value="1"/>
</dbReference>
<dbReference type="PANTHER" id="PTHR41709:SF2">
    <property type="entry name" value="CIRCADIAN CLOCK PROTEIN KAIB2"/>
    <property type="match status" value="1"/>
</dbReference>
<dbReference type="SMART" id="SM01248">
    <property type="entry name" value="KaiB"/>
    <property type="match status" value="1"/>
</dbReference>
<evidence type="ECO:0000313" key="2">
    <source>
        <dbReference type="EMBL" id="GAA4496307.1"/>
    </source>
</evidence>
<dbReference type="CDD" id="cd02978">
    <property type="entry name" value="KaiB_like"/>
    <property type="match status" value="1"/>
</dbReference>
<dbReference type="Gene3D" id="3.40.30.10">
    <property type="entry name" value="Glutaredoxin"/>
    <property type="match status" value="1"/>
</dbReference>
<dbReference type="Proteomes" id="UP001501243">
    <property type="component" value="Unassembled WGS sequence"/>
</dbReference>
<dbReference type="RefSeq" id="WP_236018662.1">
    <property type="nucleotide sequence ID" value="NZ_BAABGQ010000005.1"/>
</dbReference>
<dbReference type="EMBL" id="BAABGQ010000005">
    <property type="protein sequence ID" value="GAA4496307.1"/>
    <property type="molecule type" value="Genomic_DNA"/>
</dbReference>
<gene>
    <name evidence="2" type="ORF">GCM10023172_09420</name>
</gene>
<sequence>MMEAREEINSATEPLASETWELRLYVAGQTSKSIAALANLRRYCEQHVPGRYQLEVIDLMQHPQLAEGDQILAIPTVVRKVPEPIRKVIGDLSNEERVIVGLDLRPQSR</sequence>
<dbReference type="InterPro" id="IPR039022">
    <property type="entry name" value="KaiB-like"/>
</dbReference>
<dbReference type="InterPro" id="IPR011649">
    <property type="entry name" value="KaiB_domain"/>
</dbReference>
<evidence type="ECO:0000313" key="3">
    <source>
        <dbReference type="Proteomes" id="UP001501243"/>
    </source>
</evidence>
<feature type="domain" description="KaiB" evidence="1">
    <location>
        <begin position="23"/>
        <end position="104"/>
    </location>
</feature>
<protein>
    <submittedName>
        <fullName evidence="2">Circadian clock KaiB family protein</fullName>
    </submittedName>
</protein>
<dbReference type="PANTHER" id="PTHR41709">
    <property type="entry name" value="KAIB-LIKE PROTEIN 1"/>
    <property type="match status" value="1"/>
</dbReference>
<proteinExistence type="predicted"/>
<reference evidence="3" key="1">
    <citation type="journal article" date="2019" name="Int. J. Syst. Evol. Microbiol.">
        <title>The Global Catalogue of Microorganisms (GCM) 10K type strain sequencing project: providing services to taxonomists for standard genome sequencing and annotation.</title>
        <authorList>
            <consortium name="The Broad Institute Genomics Platform"/>
            <consortium name="The Broad Institute Genome Sequencing Center for Infectious Disease"/>
            <person name="Wu L."/>
            <person name="Ma J."/>
        </authorList>
    </citation>
    <scope>NUCLEOTIDE SEQUENCE [LARGE SCALE GENOMIC DNA]</scope>
    <source>
        <strain evidence="3">JCM 17841</strain>
    </source>
</reference>
<keyword evidence="3" id="KW-1185">Reference proteome</keyword>
<accession>A0ABP8Q2M0</accession>
<evidence type="ECO:0000259" key="1">
    <source>
        <dbReference type="SMART" id="SM01248"/>
    </source>
</evidence>
<dbReference type="SUPFAM" id="SSF52833">
    <property type="entry name" value="Thioredoxin-like"/>
    <property type="match status" value="1"/>
</dbReference>
<name>A0ABP8Q2M0_9BACT</name>
<organism evidence="2 3">
    <name type="scientific">Hymenobacter ginsengisoli</name>
    <dbReference type="NCBI Taxonomy" id="1051626"/>
    <lineage>
        <taxon>Bacteria</taxon>
        <taxon>Pseudomonadati</taxon>
        <taxon>Bacteroidota</taxon>
        <taxon>Cytophagia</taxon>
        <taxon>Cytophagales</taxon>
        <taxon>Hymenobacteraceae</taxon>
        <taxon>Hymenobacter</taxon>
    </lineage>
</organism>
<comment type="caution">
    <text evidence="2">The sequence shown here is derived from an EMBL/GenBank/DDBJ whole genome shotgun (WGS) entry which is preliminary data.</text>
</comment>
<dbReference type="InterPro" id="IPR036249">
    <property type="entry name" value="Thioredoxin-like_sf"/>
</dbReference>